<dbReference type="Pfam" id="PF07501">
    <property type="entry name" value="G5"/>
    <property type="match status" value="1"/>
</dbReference>
<name>A0A1R1EE93_9BACL</name>
<feature type="region of interest" description="Disordered" evidence="2">
    <location>
        <begin position="451"/>
        <end position="479"/>
    </location>
</feature>
<dbReference type="EMBL" id="MRTP01000012">
    <property type="protein sequence ID" value="OMF50153.1"/>
    <property type="molecule type" value="Genomic_DNA"/>
</dbReference>
<reference evidence="4 5" key="1">
    <citation type="submission" date="2016-11" db="EMBL/GenBank/DDBJ databases">
        <title>Paenibacillus species isolates.</title>
        <authorList>
            <person name="Beno S.M."/>
        </authorList>
    </citation>
    <scope>NUCLEOTIDE SEQUENCE [LARGE SCALE GENOMIC DNA]</scope>
    <source>
        <strain evidence="4 5">FSL R5-0378</strain>
    </source>
</reference>
<dbReference type="Proteomes" id="UP000187172">
    <property type="component" value="Unassembled WGS sequence"/>
</dbReference>
<evidence type="ECO:0000313" key="4">
    <source>
        <dbReference type="EMBL" id="OMF50153.1"/>
    </source>
</evidence>
<keyword evidence="5" id="KW-1185">Reference proteome</keyword>
<dbReference type="STRING" id="297318.BK138_28120"/>
<proteinExistence type="predicted"/>
<keyword evidence="1" id="KW-0732">Signal</keyword>
<evidence type="ECO:0000256" key="1">
    <source>
        <dbReference type="ARBA" id="ARBA00022729"/>
    </source>
</evidence>
<dbReference type="Pfam" id="PF04294">
    <property type="entry name" value="VanW"/>
    <property type="match status" value="1"/>
</dbReference>
<dbReference type="PANTHER" id="PTHR35788:SF1">
    <property type="entry name" value="EXPORTED PROTEIN"/>
    <property type="match status" value="1"/>
</dbReference>
<evidence type="ECO:0000256" key="2">
    <source>
        <dbReference type="SAM" id="MobiDB-lite"/>
    </source>
</evidence>
<organism evidence="4 5">
    <name type="scientific">Paenibacillus rhizosphaerae</name>
    <dbReference type="NCBI Taxonomy" id="297318"/>
    <lineage>
        <taxon>Bacteria</taxon>
        <taxon>Bacillati</taxon>
        <taxon>Bacillota</taxon>
        <taxon>Bacilli</taxon>
        <taxon>Bacillales</taxon>
        <taxon>Paenibacillaceae</taxon>
        <taxon>Paenibacillus</taxon>
    </lineage>
</organism>
<comment type="caution">
    <text evidence="4">The sequence shown here is derived from an EMBL/GenBank/DDBJ whole genome shotgun (WGS) entry which is preliminary data.</text>
</comment>
<dbReference type="RefSeq" id="WP_076174532.1">
    <property type="nucleotide sequence ID" value="NZ_MRTP01000012.1"/>
</dbReference>
<dbReference type="PROSITE" id="PS51109">
    <property type="entry name" value="G5"/>
    <property type="match status" value="1"/>
</dbReference>
<sequence length="479" mass="52803">MKKIHLSLIIIASILLIGSVTAGWVHLYIGQNTLPDKIQVAGYPLGGKDSDEALKLLDARLRQMESIPLTLSVAAKGIPNAQLTLKEAGVSFEADAFKEAVAKLHEGSWLDQLKYRWHFQTDWNIVPHWDISALKEKFTPEWEQEHFGLPVEATRRISGKDEVVYTPEVSVSRIDWNTLKEQMTALIPKDFALIAGGEKPKLSLDLPLYRMVPNVTIGSLKEEGIERKIIEFSTGLGSSGPGRVYNVDSAAKAVNGMVLKPGDVFDYSKVIAKAEEKYGFQEAPVILNGKLVPGVGGGICQVSSTVYNAAVRTGLEIVERRNHSLPVSYLPKGQDATFAEGSINFRFRNNTGKSLLIQAEVKDRNLIVKFFGTFPKNVTYDLMSRTVETLPVTEKFVQNPTLPVGGQEILQSGKPGYVVETYQIKKVDGKEVSRKRISRDTYRPQNRLIAVHTEDSGEGSPAPGSEEQIVEDGVSGPNF</sequence>
<feature type="domain" description="G5" evidence="3">
    <location>
        <begin position="376"/>
        <end position="455"/>
    </location>
</feature>
<dbReference type="InterPro" id="IPR052913">
    <property type="entry name" value="Glycopeptide_resist_protein"/>
</dbReference>
<evidence type="ECO:0000313" key="5">
    <source>
        <dbReference type="Proteomes" id="UP000187172"/>
    </source>
</evidence>
<dbReference type="InterPro" id="IPR007391">
    <property type="entry name" value="Vancomycin_resist_VanW"/>
</dbReference>
<dbReference type="SMART" id="SM01208">
    <property type="entry name" value="G5"/>
    <property type="match status" value="1"/>
</dbReference>
<dbReference type="InterPro" id="IPR011098">
    <property type="entry name" value="G5_dom"/>
</dbReference>
<evidence type="ECO:0000259" key="3">
    <source>
        <dbReference type="PROSITE" id="PS51109"/>
    </source>
</evidence>
<accession>A0A1R1EE93</accession>
<protein>
    <submittedName>
        <fullName evidence="4">Vancomycin resistance protein</fullName>
    </submittedName>
</protein>
<gene>
    <name evidence="4" type="ORF">BK138_28120</name>
</gene>
<dbReference type="PANTHER" id="PTHR35788">
    <property type="entry name" value="EXPORTED PROTEIN-RELATED"/>
    <property type="match status" value="1"/>
</dbReference>
<dbReference type="AlphaFoldDB" id="A0A1R1EE93"/>
<dbReference type="Gene3D" id="2.20.230.10">
    <property type="entry name" value="Resuscitation-promoting factor rpfb"/>
    <property type="match status" value="1"/>
</dbReference>